<keyword evidence="2" id="KW-1185">Reference proteome</keyword>
<proteinExistence type="predicted"/>
<protein>
    <submittedName>
        <fullName evidence="1">Uncharacterized protein</fullName>
    </submittedName>
</protein>
<dbReference type="InParanoid" id="M4BYN0"/>
<dbReference type="Proteomes" id="UP000011713">
    <property type="component" value="Unassembled WGS sequence"/>
</dbReference>
<evidence type="ECO:0000313" key="2">
    <source>
        <dbReference type="Proteomes" id="UP000011713"/>
    </source>
</evidence>
<dbReference type="VEuPathDB" id="FungiDB:HpaG811678"/>
<dbReference type="AlphaFoldDB" id="M4BYN0"/>
<dbReference type="EnsemblProtists" id="HpaT811678">
    <property type="protein sequence ID" value="HpaP811678"/>
    <property type="gene ID" value="HpaG811678"/>
</dbReference>
<organism evidence="1 2">
    <name type="scientific">Hyaloperonospora arabidopsidis (strain Emoy2)</name>
    <name type="common">Downy mildew agent</name>
    <name type="synonym">Peronospora arabidopsidis</name>
    <dbReference type="NCBI Taxonomy" id="559515"/>
    <lineage>
        <taxon>Eukaryota</taxon>
        <taxon>Sar</taxon>
        <taxon>Stramenopiles</taxon>
        <taxon>Oomycota</taxon>
        <taxon>Peronosporomycetes</taxon>
        <taxon>Peronosporales</taxon>
        <taxon>Peronosporaceae</taxon>
        <taxon>Hyaloperonospora</taxon>
    </lineage>
</organism>
<accession>M4BYN0</accession>
<reference evidence="2" key="1">
    <citation type="journal article" date="2010" name="Science">
        <title>Signatures of adaptation to obligate biotrophy in the Hyaloperonospora arabidopsidis genome.</title>
        <authorList>
            <person name="Baxter L."/>
            <person name="Tripathy S."/>
            <person name="Ishaque N."/>
            <person name="Boot N."/>
            <person name="Cabral A."/>
            <person name="Kemen E."/>
            <person name="Thines M."/>
            <person name="Ah-Fong A."/>
            <person name="Anderson R."/>
            <person name="Badejoko W."/>
            <person name="Bittner-Eddy P."/>
            <person name="Boore J.L."/>
            <person name="Chibucos M.C."/>
            <person name="Coates M."/>
            <person name="Dehal P."/>
            <person name="Delehaunty K."/>
            <person name="Dong S."/>
            <person name="Downton P."/>
            <person name="Dumas B."/>
            <person name="Fabro G."/>
            <person name="Fronick C."/>
            <person name="Fuerstenberg S.I."/>
            <person name="Fulton L."/>
            <person name="Gaulin E."/>
            <person name="Govers F."/>
            <person name="Hughes L."/>
            <person name="Humphray S."/>
            <person name="Jiang R.H."/>
            <person name="Judelson H."/>
            <person name="Kamoun S."/>
            <person name="Kyung K."/>
            <person name="Meijer H."/>
            <person name="Minx P."/>
            <person name="Morris P."/>
            <person name="Nelson J."/>
            <person name="Phuntumart V."/>
            <person name="Qutob D."/>
            <person name="Rehmany A."/>
            <person name="Rougon-Cardoso A."/>
            <person name="Ryden P."/>
            <person name="Torto-Alalibo T."/>
            <person name="Studholme D."/>
            <person name="Wang Y."/>
            <person name="Win J."/>
            <person name="Wood J."/>
            <person name="Clifton S.W."/>
            <person name="Rogers J."/>
            <person name="Van den Ackerveken G."/>
            <person name="Jones J.D."/>
            <person name="McDowell J.M."/>
            <person name="Beynon J."/>
            <person name="Tyler B.M."/>
        </authorList>
    </citation>
    <scope>NUCLEOTIDE SEQUENCE [LARGE SCALE GENOMIC DNA]</scope>
    <source>
        <strain evidence="2">Emoy2</strain>
    </source>
</reference>
<reference evidence="1" key="2">
    <citation type="submission" date="2015-06" db="UniProtKB">
        <authorList>
            <consortium name="EnsemblProtists"/>
        </authorList>
    </citation>
    <scope>IDENTIFICATION</scope>
    <source>
        <strain evidence="1">Emoy2</strain>
    </source>
</reference>
<dbReference type="HOGENOM" id="CLU_2836672_0_0_1"/>
<dbReference type="STRING" id="559515.M4BYN0"/>
<evidence type="ECO:0000313" key="1">
    <source>
        <dbReference type="EnsemblProtists" id="HpaP811678"/>
    </source>
</evidence>
<name>M4BYN0_HYAAE</name>
<sequence length="66" mass="7115">MGNQVSHPKLTFLSRLSALHPSMFSLHATAHHGVPSNARALAFCDLLGILPWALHLALSNYTAPRG</sequence>
<dbReference type="EMBL" id="JH598047">
    <property type="status" value="NOT_ANNOTATED_CDS"/>
    <property type="molecule type" value="Genomic_DNA"/>
</dbReference>